<dbReference type="AlphaFoldDB" id="A0AB73INV2"/>
<comment type="caution">
    <text evidence="5">The sequence shown here is derived from an EMBL/GenBank/DDBJ whole genome shotgun (WGS) entry which is preliminary data.</text>
</comment>
<dbReference type="PANTHER" id="PTHR33204">
    <property type="entry name" value="TRANSCRIPTIONAL REGULATOR, MARR FAMILY"/>
    <property type="match status" value="1"/>
</dbReference>
<proteinExistence type="predicted"/>
<evidence type="ECO:0000259" key="4">
    <source>
        <dbReference type="PROSITE" id="PS51118"/>
    </source>
</evidence>
<protein>
    <submittedName>
        <fullName evidence="5">DNA-binding HxlR family transcriptional regulator</fullName>
    </submittedName>
</protein>
<gene>
    <name evidence="5" type="ORF">J2793_006517</name>
</gene>
<evidence type="ECO:0000256" key="3">
    <source>
        <dbReference type="ARBA" id="ARBA00023163"/>
    </source>
</evidence>
<dbReference type="GO" id="GO:0003677">
    <property type="term" value="F:DNA binding"/>
    <property type="evidence" value="ECO:0007669"/>
    <property type="project" value="UniProtKB-KW"/>
</dbReference>
<dbReference type="InterPro" id="IPR036388">
    <property type="entry name" value="WH-like_DNA-bd_sf"/>
</dbReference>
<evidence type="ECO:0000256" key="2">
    <source>
        <dbReference type="ARBA" id="ARBA00023125"/>
    </source>
</evidence>
<name>A0AB73INV2_9BURK</name>
<evidence type="ECO:0000256" key="1">
    <source>
        <dbReference type="ARBA" id="ARBA00023015"/>
    </source>
</evidence>
<feature type="domain" description="HTH hxlR-type" evidence="4">
    <location>
        <begin position="13"/>
        <end position="116"/>
    </location>
</feature>
<evidence type="ECO:0000313" key="5">
    <source>
        <dbReference type="EMBL" id="MDP9651042.1"/>
    </source>
</evidence>
<dbReference type="PROSITE" id="PS51118">
    <property type="entry name" value="HTH_HXLR"/>
    <property type="match status" value="1"/>
</dbReference>
<keyword evidence="1" id="KW-0805">Transcription regulation</keyword>
<organism evidence="5 6">
    <name type="scientific">Paraburkholderia caledonica</name>
    <dbReference type="NCBI Taxonomy" id="134536"/>
    <lineage>
        <taxon>Bacteria</taxon>
        <taxon>Pseudomonadati</taxon>
        <taxon>Pseudomonadota</taxon>
        <taxon>Betaproteobacteria</taxon>
        <taxon>Burkholderiales</taxon>
        <taxon>Burkholderiaceae</taxon>
        <taxon>Paraburkholderia</taxon>
    </lineage>
</organism>
<dbReference type="InterPro" id="IPR002577">
    <property type="entry name" value="HTH_HxlR"/>
</dbReference>
<dbReference type="Pfam" id="PF01638">
    <property type="entry name" value="HxlR"/>
    <property type="match status" value="1"/>
</dbReference>
<keyword evidence="2 5" id="KW-0238">DNA-binding</keyword>
<dbReference type="SUPFAM" id="SSF46785">
    <property type="entry name" value="Winged helix' DNA-binding domain"/>
    <property type="match status" value="1"/>
</dbReference>
<evidence type="ECO:0000313" key="6">
    <source>
        <dbReference type="Proteomes" id="UP001229486"/>
    </source>
</evidence>
<sequence length="118" mass="13009">MESKTTNAPLSRCDSPQQLEAAIRALSGRWKPVILFHLFSAGRLRFSELHRLAEGVTHKVLTQQLRELERDGVVARAVFAEVPPRVEYRLTNAGYALLPALRALNAWGAASLGESTDA</sequence>
<dbReference type="RefSeq" id="WP_087750630.1">
    <property type="nucleotide sequence ID" value="NZ_JAURTK010000015.1"/>
</dbReference>
<accession>A0AB73INV2</accession>
<keyword evidence="3" id="KW-0804">Transcription</keyword>
<reference evidence="5" key="1">
    <citation type="submission" date="2023-07" db="EMBL/GenBank/DDBJ databases">
        <title>Sorghum-associated microbial communities from plants grown in Nebraska, USA.</title>
        <authorList>
            <person name="Schachtman D."/>
        </authorList>
    </citation>
    <scope>NUCLEOTIDE SEQUENCE</scope>
    <source>
        <strain evidence="5">DS1061</strain>
    </source>
</reference>
<dbReference type="PANTHER" id="PTHR33204:SF29">
    <property type="entry name" value="TRANSCRIPTIONAL REGULATOR"/>
    <property type="match status" value="1"/>
</dbReference>
<dbReference type="EMBL" id="JAURTK010000015">
    <property type="protein sequence ID" value="MDP9651042.1"/>
    <property type="molecule type" value="Genomic_DNA"/>
</dbReference>
<dbReference type="Proteomes" id="UP001229486">
    <property type="component" value="Unassembled WGS sequence"/>
</dbReference>
<dbReference type="InterPro" id="IPR036390">
    <property type="entry name" value="WH_DNA-bd_sf"/>
</dbReference>
<dbReference type="Gene3D" id="1.10.10.10">
    <property type="entry name" value="Winged helix-like DNA-binding domain superfamily/Winged helix DNA-binding domain"/>
    <property type="match status" value="1"/>
</dbReference>